<dbReference type="EMBL" id="OE185739">
    <property type="protein sequence ID" value="CAD7577531.1"/>
    <property type="molecule type" value="Genomic_DNA"/>
</dbReference>
<dbReference type="AlphaFoldDB" id="A0A7R9PBY5"/>
<protein>
    <submittedName>
        <fullName evidence="1">(California timema) hypothetical protein</fullName>
    </submittedName>
</protein>
<name>A0A7R9PBY5_TIMCA</name>
<proteinExistence type="predicted"/>
<sequence>MTCVDKQMGNSPISIDWAGSRKAWNLCWMHVNVGKREGDKKLCRDFEKKNLNLMLGASNFVQPRGLYTSKYGPAGTSGHADITRHSSVVWFTDNKFTVICHRLWSLIQSSWPQGTGFYPRHFQNFFEKQWVWNKVKLSPRLLCGTLTNPILAGVCSSADMAESLLSVSTGGQCFLQWVLGEAGWWGGAVLSARGPGQGAPRRSGGHLTSAAQRLINESRL</sequence>
<gene>
    <name evidence="1" type="ORF">TCMB3V08_LOCUS10081</name>
</gene>
<accession>A0A7R9PBY5</accession>
<reference evidence="1" key="1">
    <citation type="submission" date="2020-11" db="EMBL/GenBank/DDBJ databases">
        <authorList>
            <person name="Tran Van P."/>
        </authorList>
    </citation>
    <scope>NUCLEOTIDE SEQUENCE</scope>
</reference>
<organism evidence="1">
    <name type="scientific">Timema californicum</name>
    <name type="common">California timema</name>
    <name type="synonym">Walking stick</name>
    <dbReference type="NCBI Taxonomy" id="61474"/>
    <lineage>
        <taxon>Eukaryota</taxon>
        <taxon>Metazoa</taxon>
        <taxon>Ecdysozoa</taxon>
        <taxon>Arthropoda</taxon>
        <taxon>Hexapoda</taxon>
        <taxon>Insecta</taxon>
        <taxon>Pterygota</taxon>
        <taxon>Neoptera</taxon>
        <taxon>Polyneoptera</taxon>
        <taxon>Phasmatodea</taxon>
        <taxon>Timematodea</taxon>
        <taxon>Timematoidea</taxon>
        <taxon>Timematidae</taxon>
        <taxon>Timema</taxon>
    </lineage>
</organism>
<evidence type="ECO:0000313" key="1">
    <source>
        <dbReference type="EMBL" id="CAD7577531.1"/>
    </source>
</evidence>